<keyword evidence="2" id="KW-1133">Transmembrane helix</keyword>
<feature type="region of interest" description="Disordered" evidence="1">
    <location>
        <begin position="87"/>
        <end position="134"/>
    </location>
</feature>
<evidence type="ECO:0000256" key="1">
    <source>
        <dbReference type="SAM" id="MobiDB-lite"/>
    </source>
</evidence>
<dbReference type="Proteomes" id="UP000663828">
    <property type="component" value="Unassembled WGS sequence"/>
</dbReference>
<feature type="transmembrane region" description="Helical" evidence="2">
    <location>
        <begin position="55"/>
        <end position="81"/>
    </location>
</feature>
<dbReference type="AlphaFoldDB" id="A0A815HI54"/>
<keyword evidence="2" id="KW-0812">Transmembrane</keyword>
<protein>
    <submittedName>
        <fullName evidence="4">Uncharacterized protein</fullName>
    </submittedName>
</protein>
<dbReference type="Proteomes" id="UP000663852">
    <property type="component" value="Unassembled WGS sequence"/>
</dbReference>
<evidence type="ECO:0000313" key="3">
    <source>
        <dbReference type="EMBL" id="CAF0838929.1"/>
    </source>
</evidence>
<comment type="caution">
    <text evidence="4">The sequence shown here is derived from an EMBL/GenBank/DDBJ whole genome shotgun (WGS) entry which is preliminary data.</text>
</comment>
<keyword evidence="5" id="KW-1185">Reference proteome</keyword>
<sequence>MNDLAENMGFDAAYEPAPVDEIIEQTSTVFNGTINSTLQSSVDQEFARNNDALRLLLITIAIIIVLVCITISTILFIFICLNRRRNSKRREKQDRPLISESTDKTSRTNSSGKKKPKPGKTSGKTTVPLSSSTTNEKIPVGQFYYDNLDDIPYIDESRPTSYIDITRV</sequence>
<dbReference type="EMBL" id="CAJNOJ010000020">
    <property type="protein sequence ID" value="CAF0838929.1"/>
    <property type="molecule type" value="Genomic_DNA"/>
</dbReference>
<gene>
    <name evidence="3" type="ORF">EDS130_LOCUS6729</name>
    <name evidence="4" type="ORF">XAT740_LOCUS31574</name>
</gene>
<evidence type="ECO:0000313" key="5">
    <source>
        <dbReference type="Proteomes" id="UP000663828"/>
    </source>
</evidence>
<reference evidence="4" key="1">
    <citation type="submission" date="2021-02" db="EMBL/GenBank/DDBJ databases">
        <authorList>
            <person name="Nowell W R."/>
        </authorList>
    </citation>
    <scope>NUCLEOTIDE SEQUENCE</scope>
</reference>
<keyword evidence="2" id="KW-0472">Membrane</keyword>
<proteinExistence type="predicted"/>
<dbReference type="OrthoDB" id="10041801at2759"/>
<organism evidence="4 5">
    <name type="scientific">Adineta ricciae</name>
    <name type="common">Rotifer</name>
    <dbReference type="NCBI Taxonomy" id="249248"/>
    <lineage>
        <taxon>Eukaryota</taxon>
        <taxon>Metazoa</taxon>
        <taxon>Spiralia</taxon>
        <taxon>Gnathifera</taxon>
        <taxon>Rotifera</taxon>
        <taxon>Eurotatoria</taxon>
        <taxon>Bdelloidea</taxon>
        <taxon>Adinetida</taxon>
        <taxon>Adinetidae</taxon>
        <taxon>Adineta</taxon>
    </lineage>
</organism>
<feature type="compositionally biased region" description="Basic and acidic residues" evidence="1">
    <location>
        <begin position="91"/>
        <end position="106"/>
    </location>
</feature>
<dbReference type="EMBL" id="CAJNOR010002885">
    <property type="protein sequence ID" value="CAF1352713.1"/>
    <property type="molecule type" value="Genomic_DNA"/>
</dbReference>
<evidence type="ECO:0000313" key="4">
    <source>
        <dbReference type="EMBL" id="CAF1352713.1"/>
    </source>
</evidence>
<accession>A0A815HI54</accession>
<name>A0A815HI54_ADIRI</name>
<evidence type="ECO:0000256" key="2">
    <source>
        <dbReference type="SAM" id="Phobius"/>
    </source>
</evidence>